<organism evidence="6 7">
    <name type="scientific">Neoaquamicrobium sediminum</name>
    <dbReference type="NCBI Taxonomy" id="1849104"/>
    <lineage>
        <taxon>Bacteria</taxon>
        <taxon>Pseudomonadati</taxon>
        <taxon>Pseudomonadota</taxon>
        <taxon>Alphaproteobacteria</taxon>
        <taxon>Hyphomicrobiales</taxon>
        <taxon>Phyllobacteriaceae</taxon>
        <taxon>Neoaquamicrobium</taxon>
    </lineage>
</organism>
<dbReference type="RefSeq" id="WP_368801420.1">
    <property type="nucleotide sequence ID" value="NZ_JAZHFV010000001.1"/>
</dbReference>
<dbReference type="EMBL" id="JAZHFV010000001">
    <property type="protein sequence ID" value="MEX4006043.1"/>
    <property type="molecule type" value="Genomic_DNA"/>
</dbReference>
<dbReference type="Proteomes" id="UP001559025">
    <property type="component" value="Unassembled WGS sequence"/>
</dbReference>
<keyword evidence="1 4" id="KW-0597">Phosphoprotein</keyword>
<keyword evidence="2" id="KW-0805">Transcription regulation</keyword>
<evidence type="ECO:0000256" key="1">
    <source>
        <dbReference type="ARBA" id="ARBA00022553"/>
    </source>
</evidence>
<dbReference type="Gene3D" id="3.40.50.2300">
    <property type="match status" value="1"/>
</dbReference>
<evidence type="ECO:0000256" key="4">
    <source>
        <dbReference type="PROSITE-ProRule" id="PRU00169"/>
    </source>
</evidence>
<evidence type="ECO:0000313" key="7">
    <source>
        <dbReference type="Proteomes" id="UP001559025"/>
    </source>
</evidence>
<dbReference type="SMART" id="SM00448">
    <property type="entry name" value="REC"/>
    <property type="match status" value="1"/>
</dbReference>
<sequence length="136" mass="14284">MKEIDNITGSALDGRRVLIVEDEPFIAFDLADAIESAGGTVVGPAATVRQALALIDTEQVEAAILDVNLPDGDIGPVIAALTNEDVQLLVHTGAGLGPELERQYPSLRVFSKPTPPPVLASVLAATLAQRRDQPHS</sequence>
<feature type="domain" description="Response regulatory" evidence="5">
    <location>
        <begin position="16"/>
        <end position="127"/>
    </location>
</feature>
<gene>
    <name evidence="6" type="ORF">V1479_01930</name>
</gene>
<reference evidence="6 7" key="1">
    <citation type="submission" date="2024-01" db="EMBL/GenBank/DDBJ databases">
        <title>New evidence supports the origin of RcGTA from prophage.</title>
        <authorList>
            <person name="Xu Y."/>
            <person name="Liu B."/>
            <person name="Chen F."/>
        </authorList>
    </citation>
    <scope>NUCLEOTIDE SEQUENCE [LARGE SCALE GENOMIC DNA]</scope>
    <source>
        <strain evidence="6 7">CBW1107-2</strain>
    </source>
</reference>
<proteinExistence type="predicted"/>
<name>A0ABV3WPB8_9HYPH</name>
<dbReference type="PROSITE" id="PS50110">
    <property type="entry name" value="RESPONSE_REGULATORY"/>
    <property type="match status" value="1"/>
</dbReference>
<dbReference type="SUPFAM" id="SSF52172">
    <property type="entry name" value="CheY-like"/>
    <property type="match status" value="1"/>
</dbReference>
<dbReference type="InterPro" id="IPR011006">
    <property type="entry name" value="CheY-like_superfamily"/>
</dbReference>
<dbReference type="Pfam" id="PF00072">
    <property type="entry name" value="Response_reg"/>
    <property type="match status" value="1"/>
</dbReference>
<dbReference type="PANTHER" id="PTHR44591">
    <property type="entry name" value="STRESS RESPONSE REGULATOR PROTEIN 1"/>
    <property type="match status" value="1"/>
</dbReference>
<comment type="caution">
    <text evidence="6">The sequence shown here is derived from an EMBL/GenBank/DDBJ whole genome shotgun (WGS) entry which is preliminary data.</text>
</comment>
<dbReference type="PANTHER" id="PTHR44591:SF3">
    <property type="entry name" value="RESPONSE REGULATORY DOMAIN-CONTAINING PROTEIN"/>
    <property type="match status" value="1"/>
</dbReference>
<accession>A0ABV3WPB8</accession>
<evidence type="ECO:0000259" key="5">
    <source>
        <dbReference type="PROSITE" id="PS50110"/>
    </source>
</evidence>
<dbReference type="InterPro" id="IPR050595">
    <property type="entry name" value="Bact_response_regulator"/>
</dbReference>
<evidence type="ECO:0000256" key="3">
    <source>
        <dbReference type="ARBA" id="ARBA00023163"/>
    </source>
</evidence>
<keyword evidence="3" id="KW-0804">Transcription</keyword>
<protein>
    <submittedName>
        <fullName evidence="6">Response regulator</fullName>
    </submittedName>
</protein>
<feature type="modified residue" description="4-aspartylphosphate" evidence="4">
    <location>
        <position position="66"/>
    </location>
</feature>
<evidence type="ECO:0000313" key="6">
    <source>
        <dbReference type="EMBL" id="MEX4006043.1"/>
    </source>
</evidence>
<evidence type="ECO:0000256" key="2">
    <source>
        <dbReference type="ARBA" id="ARBA00023015"/>
    </source>
</evidence>
<keyword evidence="7" id="KW-1185">Reference proteome</keyword>
<dbReference type="InterPro" id="IPR001789">
    <property type="entry name" value="Sig_transdc_resp-reg_receiver"/>
</dbReference>